<gene>
    <name evidence="1" type="ORF">DSO57_1032784</name>
</gene>
<keyword evidence="2" id="KW-1185">Reference proteome</keyword>
<evidence type="ECO:0000313" key="1">
    <source>
        <dbReference type="EMBL" id="KAJ9048650.1"/>
    </source>
</evidence>
<dbReference type="EMBL" id="QTSX02007349">
    <property type="protein sequence ID" value="KAJ9048650.1"/>
    <property type="molecule type" value="Genomic_DNA"/>
</dbReference>
<organism evidence="1 2">
    <name type="scientific">Entomophthora muscae</name>
    <dbReference type="NCBI Taxonomy" id="34485"/>
    <lineage>
        <taxon>Eukaryota</taxon>
        <taxon>Fungi</taxon>
        <taxon>Fungi incertae sedis</taxon>
        <taxon>Zoopagomycota</taxon>
        <taxon>Entomophthoromycotina</taxon>
        <taxon>Entomophthoromycetes</taxon>
        <taxon>Entomophthorales</taxon>
        <taxon>Entomophthoraceae</taxon>
        <taxon>Entomophthora</taxon>
    </lineage>
</organism>
<reference evidence="1" key="1">
    <citation type="submission" date="2022-04" db="EMBL/GenBank/DDBJ databases">
        <title>Genome of the entomopathogenic fungus Entomophthora muscae.</title>
        <authorList>
            <person name="Elya C."/>
            <person name="Lovett B.R."/>
            <person name="Lee E."/>
            <person name="Macias A.M."/>
            <person name="Hajek A.E."/>
            <person name="De Bivort B.L."/>
            <person name="Kasson M.T."/>
            <person name="De Fine Licht H.H."/>
            <person name="Stajich J.E."/>
        </authorList>
    </citation>
    <scope>NUCLEOTIDE SEQUENCE</scope>
    <source>
        <strain evidence="1">Berkeley</strain>
    </source>
</reference>
<proteinExistence type="predicted"/>
<accession>A0ACC2RF07</accession>
<dbReference type="Proteomes" id="UP001165960">
    <property type="component" value="Unassembled WGS sequence"/>
</dbReference>
<evidence type="ECO:0000313" key="2">
    <source>
        <dbReference type="Proteomes" id="UP001165960"/>
    </source>
</evidence>
<protein>
    <submittedName>
        <fullName evidence="1">Uncharacterized protein</fullName>
    </submittedName>
</protein>
<sequence length="64" mass="7023">MRSLPKSLHALQTKVALKTASLSPKRGSPMPSRTALKNSILAFLPKLAFLEGDLECSPFLRWAT</sequence>
<comment type="caution">
    <text evidence="1">The sequence shown here is derived from an EMBL/GenBank/DDBJ whole genome shotgun (WGS) entry which is preliminary data.</text>
</comment>
<name>A0ACC2RF07_9FUNG</name>